<sequence length="74" mass="8595">MNRLLNALRARHAIMETRVSEEQRRPKPDPIRLRALKKIKLQLRDQIASLERMVSQTAAPVTSRLRPKRQPATS</sequence>
<proteinExistence type="predicted"/>
<comment type="caution">
    <text evidence="3">The sequence shown here is derived from an EMBL/GenBank/DDBJ whole genome shotgun (WGS) entry which is preliminary data.</text>
</comment>
<feature type="compositionally biased region" description="Basic residues" evidence="2">
    <location>
        <begin position="65"/>
        <end position="74"/>
    </location>
</feature>
<dbReference type="RefSeq" id="WP_304375060.1">
    <property type="nucleotide sequence ID" value="NZ_JAUOZU010000003.1"/>
</dbReference>
<evidence type="ECO:0000313" key="4">
    <source>
        <dbReference type="Proteomes" id="UP001174932"/>
    </source>
</evidence>
<dbReference type="EMBL" id="JAUOZU010000003">
    <property type="protein sequence ID" value="MDO6963170.1"/>
    <property type="molecule type" value="Genomic_DNA"/>
</dbReference>
<accession>A0ABT8YHL6</accession>
<reference evidence="3" key="2">
    <citation type="submission" date="2023-07" db="EMBL/GenBank/DDBJ databases">
        <authorList>
            <person name="Shen H."/>
        </authorList>
    </citation>
    <scope>NUCLEOTIDE SEQUENCE</scope>
    <source>
        <strain evidence="3">TNR-22</strain>
    </source>
</reference>
<dbReference type="Gene3D" id="6.10.280.50">
    <property type="match status" value="1"/>
</dbReference>
<organism evidence="3 4">
    <name type="scientific">Rhizobium alvei</name>
    <dbReference type="NCBI Taxonomy" id="1132659"/>
    <lineage>
        <taxon>Bacteria</taxon>
        <taxon>Pseudomonadati</taxon>
        <taxon>Pseudomonadota</taxon>
        <taxon>Alphaproteobacteria</taxon>
        <taxon>Hyphomicrobiales</taxon>
        <taxon>Rhizobiaceae</taxon>
        <taxon>Rhizobium/Agrobacterium group</taxon>
        <taxon>Rhizobium</taxon>
    </lineage>
</organism>
<evidence type="ECO:0000256" key="2">
    <source>
        <dbReference type="SAM" id="MobiDB-lite"/>
    </source>
</evidence>
<gene>
    <name evidence="3" type="ORF">Q4481_04325</name>
</gene>
<name>A0ABT8YHL6_9HYPH</name>
<keyword evidence="4" id="KW-1185">Reference proteome</keyword>
<dbReference type="Proteomes" id="UP001174932">
    <property type="component" value="Unassembled WGS sequence"/>
</dbReference>
<dbReference type="InterPro" id="IPR038444">
    <property type="entry name" value="DUF465_sf"/>
</dbReference>
<feature type="region of interest" description="Disordered" evidence="2">
    <location>
        <begin position="54"/>
        <end position="74"/>
    </location>
</feature>
<dbReference type="InterPro" id="IPR007420">
    <property type="entry name" value="DUF465"/>
</dbReference>
<reference evidence="3" key="1">
    <citation type="journal article" date="2015" name="Int. J. Syst. Evol. Microbiol.">
        <title>Rhizobium alvei sp. nov., isolated from a freshwater river.</title>
        <authorList>
            <person name="Sheu S.Y."/>
            <person name="Huang H.W."/>
            <person name="Young C.C."/>
            <person name="Chen W.M."/>
        </authorList>
    </citation>
    <scope>NUCLEOTIDE SEQUENCE</scope>
    <source>
        <strain evidence="3">TNR-22</strain>
    </source>
</reference>
<keyword evidence="1" id="KW-0175">Coiled coil</keyword>
<evidence type="ECO:0000313" key="3">
    <source>
        <dbReference type="EMBL" id="MDO6963170.1"/>
    </source>
</evidence>
<protein>
    <submittedName>
        <fullName evidence="3">YdcH family protein</fullName>
    </submittedName>
</protein>
<dbReference type="Pfam" id="PF04325">
    <property type="entry name" value="DUF465"/>
    <property type="match status" value="1"/>
</dbReference>
<feature type="coiled-coil region" evidence="1">
    <location>
        <begin position="5"/>
        <end position="53"/>
    </location>
</feature>
<evidence type="ECO:0000256" key="1">
    <source>
        <dbReference type="SAM" id="Coils"/>
    </source>
</evidence>